<evidence type="ECO:0000256" key="2">
    <source>
        <dbReference type="ARBA" id="ARBA00022840"/>
    </source>
</evidence>
<evidence type="ECO:0000256" key="3">
    <source>
        <dbReference type="SAM" id="Phobius"/>
    </source>
</evidence>
<organism evidence="5 6">
    <name type="scientific">Suillus subaureus</name>
    <dbReference type="NCBI Taxonomy" id="48587"/>
    <lineage>
        <taxon>Eukaryota</taxon>
        <taxon>Fungi</taxon>
        <taxon>Dikarya</taxon>
        <taxon>Basidiomycota</taxon>
        <taxon>Agaricomycotina</taxon>
        <taxon>Agaricomycetes</taxon>
        <taxon>Agaricomycetidae</taxon>
        <taxon>Boletales</taxon>
        <taxon>Suillineae</taxon>
        <taxon>Suillaceae</taxon>
        <taxon>Suillus</taxon>
    </lineage>
</organism>
<evidence type="ECO:0000313" key="6">
    <source>
        <dbReference type="Proteomes" id="UP000807769"/>
    </source>
</evidence>
<dbReference type="SMART" id="SM00382">
    <property type="entry name" value="AAA"/>
    <property type="match status" value="1"/>
</dbReference>
<dbReference type="Pfam" id="PF00005">
    <property type="entry name" value="ABC_tran"/>
    <property type="match status" value="1"/>
</dbReference>
<dbReference type="InterPro" id="IPR027417">
    <property type="entry name" value="P-loop_NTPase"/>
</dbReference>
<dbReference type="InterPro" id="IPR039421">
    <property type="entry name" value="Type_1_exporter"/>
</dbReference>
<reference evidence="5" key="1">
    <citation type="journal article" date="2020" name="New Phytol.">
        <title>Comparative genomics reveals dynamic genome evolution in host specialist ectomycorrhizal fungi.</title>
        <authorList>
            <person name="Lofgren L.A."/>
            <person name="Nguyen N.H."/>
            <person name="Vilgalys R."/>
            <person name="Ruytinx J."/>
            <person name="Liao H.L."/>
            <person name="Branco S."/>
            <person name="Kuo A."/>
            <person name="LaButti K."/>
            <person name="Lipzen A."/>
            <person name="Andreopoulos W."/>
            <person name="Pangilinan J."/>
            <person name="Riley R."/>
            <person name="Hundley H."/>
            <person name="Na H."/>
            <person name="Barry K."/>
            <person name="Grigoriev I.V."/>
            <person name="Stajich J.E."/>
            <person name="Kennedy P.G."/>
        </authorList>
    </citation>
    <scope>NUCLEOTIDE SEQUENCE</scope>
    <source>
        <strain evidence="5">MN1</strain>
    </source>
</reference>
<keyword evidence="5" id="KW-0378">Hydrolase</keyword>
<keyword evidence="3" id="KW-0472">Membrane</keyword>
<dbReference type="PANTHER" id="PTHR43394">
    <property type="entry name" value="ATP-DEPENDENT PERMEASE MDL1, MITOCHONDRIAL"/>
    <property type="match status" value="1"/>
</dbReference>
<proteinExistence type="predicted"/>
<dbReference type="OrthoDB" id="6500128at2759"/>
<dbReference type="Gene3D" id="3.40.50.300">
    <property type="entry name" value="P-loop containing nucleotide triphosphate hydrolases"/>
    <property type="match status" value="1"/>
</dbReference>
<dbReference type="AlphaFoldDB" id="A0A9P7E196"/>
<dbReference type="EMBL" id="JABBWG010000037">
    <property type="protein sequence ID" value="KAG1808685.1"/>
    <property type="molecule type" value="Genomic_DNA"/>
</dbReference>
<evidence type="ECO:0000259" key="4">
    <source>
        <dbReference type="PROSITE" id="PS50893"/>
    </source>
</evidence>
<feature type="transmembrane region" description="Helical" evidence="3">
    <location>
        <begin position="114"/>
        <end position="132"/>
    </location>
</feature>
<gene>
    <name evidence="5" type="ORF">BJ212DRAFT_1448979</name>
</gene>
<feature type="transmembrane region" description="Helical" evidence="3">
    <location>
        <begin position="71"/>
        <end position="94"/>
    </location>
</feature>
<name>A0A9P7E196_9AGAM</name>
<keyword evidence="3" id="KW-0812">Transmembrane</keyword>
<keyword evidence="2" id="KW-0067">ATP-binding</keyword>
<dbReference type="RefSeq" id="XP_041188778.1">
    <property type="nucleotide sequence ID" value="XM_041338621.1"/>
</dbReference>
<feature type="transmembrane region" description="Helical" evidence="3">
    <location>
        <begin position="201"/>
        <end position="220"/>
    </location>
</feature>
<sequence>MKPRAGEFDHQDDRRFKHTRVGIWDLYEERQSVLPRIPTSSISEAYAQIIQSVPFLVRMLKDVLSIRRCPMLLSAYLVVEVLASLIPAVSLWYSGQLLRLVESAMETRTVDTTLLVQFAVAHLICTIAMRFLRYSKACITPPLSLYIKQFYHERMFHLTARLDMPTFQTFQGSHAMQEFQMGLDSWSTSVVWEAIKGSTNITMMFIRLLFQLLVLITVMWEHQDGPLLDRQWSNLWVVWAARTTNKDFIRMHGLKGLVVWYHHRQELVAGNLGEFVCTQFREAAQHVGHDAVEFSELKQFRSFKDCLSIAFIFQETMHMLPQIVFTFRVLKNPMITPISLASLILIKHSFHAFSDTDFLSSHKLSSLVIRLSGIRNLYETEYIQNKVVDGTEPFPENQQSLRSGISVEFRNVSFQYPGRDSCALRNVSFKIGAGQLCVVVGVNGSGKSTILKLISRIYDPTEGTILINERDIKTFRVADLRAAMSILFQDYSQFPLSMRENIGLGKPALAHDDDKVREAARLGGAEDFIDELPDGFDTYLDCLVADYYGDLPEGTTTLFGQPASKSAAGKRSGLQCVGVEYSNSSRTFMRSLVSETESSAGMLLFDEPSASLDPTAEHDLFERLRKLRGNKTMLFSTHRFGNLTQHADLILYVHEAVQEAGTHDELMKKGGEYARIWNLQAKPFI</sequence>
<feature type="domain" description="ABC transporter" evidence="4">
    <location>
        <begin position="407"/>
        <end position="679"/>
    </location>
</feature>
<dbReference type="PROSITE" id="PS50893">
    <property type="entry name" value="ABC_TRANSPORTER_2"/>
    <property type="match status" value="1"/>
</dbReference>
<dbReference type="GeneID" id="64632637"/>
<accession>A0A9P7E196</accession>
<dbReference type="SUPFAM" id="SSF52540">
    <property type="entry name" value="P-loop containing nucleoside triphosphate hydrolases"/>
    <property type="match status" value="1"/>
</dbReference>
<dbReference type="Proteomes" id="UP000807769">
    <property type="component" value="Unassembled WGS sequence"/>
</dbReference>
<dbReference type="GO" id="GO:0005524">
    <property type="term" value="F:ATP binding"/>
    <property type="evidence" value="ECO:0007669"/>
    <property type="project" value="UniProtKB-KW"/>
</dbReference>
<dbReference type="InterPro" id="IPR003439">
    <property type="entry name" value="ABC_transporter-like_ATP-bd"/>
</dbReference>
<dbReference type="PANTHER" id="PTHR43394:SF1">
    <property type="entry name" value="ATP-BINDING CASSETTE SUB-FAMILY B MEMBER 10, MITOCHONDRIAL"/>
    <property type="match status" value="1"/>
</dbReference>
<keyword evidence="6" id="KW-1185">Reference proteome</keyword>
<evidence type="ECO:0000256" key="1">
    <source>
        <dbReference type="ARBA" id="ARBA00022741"/>
    </source>
</evidence>
<dbReference type="GO" id="GO:0016887">
    <property type="term" value="F:ATP hydrolysis activity"/>
    <property type="evidence" value="ECO:0007669"/>
    <property type="project" value="InterPro"/>
</dbReference>
<dbReference type="InterPro" id="IPR003593">
    <property type="entry name" value="AAA+_ATPase"/>
</dbReference>
<keyword evidence="3" id="KW-1133">Transmembrane helix</keyword>
<comment type="caution">
    <text evidence="5">The sequence shown here is derived from an EMBL/GenBank/DDBJ whole genome shotgun (WGS) entry which is preliminary data.</text>
</comment>
<protein>
    <submittedName>
        <fullName evidence="5">P-loop containing nucleoside triphosphate hydrolase protein</fullName>
    </submittedName>
</protein>
<keyword evidence="1" id="KW-0547">Nucleotide-binding</keyword>
<evidence type="ECO:0000313" key="5">
    <source>
        <dbReference type="EMBL" id="KAG1808685.1"/>
    </source>
</evidence>
<dbReference type="GO" id="GO:0015421">
    <property type="term" value="F:ABC-type oligopeptide transporter activity"/>
    <property type="evidence" value="ECO:0007669"/>
    <property type="project" value="TreeGrafter"/>
</dbReference>